<keyword evidence="3" id="KW-1185">Reference proteome</keyword>
<dbReference type="EMBL" id="JBHSDU010000010">
    <property type="protein sequence ID" value="MFC4311866.1"/>
    <property type="molecule type" value="Genomic_DNA"/>
</dbReference>
<evidence type="ECO:0000313" key="2">
    <source>
        <dbReference type="EMBL" id="MFC4311866.1"/>
    </source>
</evidence>
<protein>
    <recommendedName>
        <fullName evidence="4">Transglycosylase SLT domain-containing protein</fullName>
    </recommendedName>
</protein>
<evidence type="ECO:0000313" key="3">
    <source>
        <dbReference type="Proteomes" id="UP001595904"/>
    </source>
</evidence>
<accession>A0ABV8SWA9</accession>
<keyword evidence="1" id="KW-0732">Signal</keyword>
<feature type="chain" id="PRO_5047028305" description="Transglycosylase SLT domain-containing protein" evidence="1">
    <location>
        <begin position="25"/>
        <end position="489"/>
    </location>
</feature>
<proteinExistence type="predicted"/>
<sequence>MSMRKTGALSLLLVSLICSGCAMNGSGGEEEPTLIDAGGEAPAEVAAAIEEAAPSGDKGSKQEEGEVPIAVAETEPPAEKPAEKPEEVIVQGRNLNRHQVIHDLVAEAQTVLRDVELQYVFTGKGRKEVLRGRPVAFALWNDAKQEWSVAQIELPRPPIKWTPGRRPLPFRSLTPGIQAKHVKGTGAERLMFSFSQDGNPLKVYGRKFPVFDNNLIKRRQWRAVAQTAKPIVYLPFTEDTFDPAFVDSGKEFLAATARQAMEELRLARVPSAAFPGQLLADSIPLSVIMTLAVIEQTDDADYMEKEKGAFHEVLSQYGLKQEEAYRYSVSSANALGPMQFTNRRGNGTYSLVVRRCPRAKLDPVFERGATNLLNAMKAAVCLLDLELAGMRSDIRLAYRSNPAVLGIFPVAAYNGGPRNVTKLYRSLTRMKVKLDELSRPALHLMETSVTCPCVWKLDGTNVRPVAIPRYNNENRWYIEKYQSIVSLFE</sequence>
<evidence type="ECO:0000256" key="1">
    <source>
        <dbReference type="SAM" id="SignalP"/>
    </source>
</evidence>
<reference evidence="3" key="1">
    <citation type="journal article" date="2019" name="Int. J. Syst. Evol. Microbiol.">
        <title>The Global Catalogue of Microorganisms (GCM) 10K type strain sequencing project: providing services to taxonomists for standard genome sequencing and annotation.</title>
        <authorList>
            <consortium name="The Broad Institute Genomics Platform"/>
            <consortium name="The Broad Institute Genome Sequencing Center for Infectious Disease"/>
            <person name="Wu L."/>
            <person name="Ma J."/>
        </authorList>
    </citation>
    <scope>NUCLEOTIDE SEQUENCE [LARGE SCALE GENOMIC DNA]</scope>
    <source>
        <strain evidence="3">CGMCC 1.10759</strain>
    </source>
</reference>
<dbReference type="Proteomes" id="UP001595904">
    <property type="component" value="Unassembled WGS sequence"/>
</dbReference>
<organism evidence="2 3">
    <name type="scientific">Steroidobacter flavus</name>
    <dbReference type="NCBI Taxonomy" id="1842136"/>
    <lineage>
        <taxon>Bacteria</taxon>
        <taxon>Pseudomonadati</taxon>
        <taxon>Pseudomonadota</taxon>
        <taxon>Gammaproteobacteria</taxon>
        <taxon>Steroidobacterales</taxon>
        <taxon>Steroidobacteraceae</taxon>
        <taxon>Steroidobacter</taxon>
    </lineage>
</organism>
<gene>
    <name evidence="2" type="ORF">ACFPN2_22485</name>
</gene>
<name>A0ABV8SWA9_9GAMM</name>
<feature type="signal peptide" evidence="1">
    <location>
        <begin position="1"/>
        <end position="24"/>
    </location>
</feature>
<evidence type="ECO:0008006" key="4">
    <source>
        <dbReference type="Google" id="ProtNLM"/>
    </source>
</evidence>
<comment type="caution">
    <text evidence="2">The sequence shown here is derived from an EMBL/GenBank/DDBJ whole genome shotgun (WGS) entry which is preliminary data.</text>
</comment>
<dbReference type="RefSeq" id="WP_380600775.1">
    <property type="nucleotide sequence ID" value="NZ_JBHSDU010000010.1"/>
</dbReference>